<keyword evidence="4" id="KW-1185">Reference proteome</keyword>
<gene>
    <name evidence="3" type="ORF">GCM10010201_24840</name>
</gene>
<reference evidence="3 4" key="1">
    <citation type="journal article" date="2019" name="Int. J. Syst. Evol. Microbiol.">
        <title>The Global Catalogue of Microorganisms (GCM) 10K type strain sequencing project: providing services to taxonomists for standard genome sequencing and annotation.</title>
        <authorList>
            <consortium name="The Broad Institute Genomics Platform"/>
            <consortium name="The Broad Institute Genome Sequencing Center for Infectious Disease"/>
            <person name="Wu L."/>
            <person name="Ma J."/>
        </authorList>
    </citation>
    <scope>NUCLEOTIDE SEQUENCE [LARGE SCALE GENOMIC DNA]</scope>
    <source>
        <strain evidence="3 4">JCM 3367</strain>
    </source>
</reference>
<proteinExistence type="predicted"/>
<dbReference type="EMBL" id="BAAARY010000011">
    <property type="protein sequence ID" value="GAA2525213.1"/>
    <property type="molecule type" value="Genomic_DNA"/>
</dbReference>
<evidence type="ECO:0000256" key="2">
    <source>
        <dbReference type="SAM" id="SignalP"/>
    </source>
</evidence>
<dbReference type="RefSeq" id="WP_344172482.1">
    <property type="nucleotide sequence ID" value="NZ_BAAARY010000011.1"/>
</dbReference>
<evidence type="ECO:0008006" key="5">
    <source>
        <dbReference type="Google" id="ProtNLM"/>
    </source>
</evidence>
<name>A0ABN3NKS0_9ACTN</name>
<organism evidence="3 4">
    <name type="scientific">Pilimelia columellifera subsp. columellifera</name>
    <dbReference type="NCBI Taxonomy" id="706583"/>
    <lineage>
        <taxon>Bacteria</taxon>
        <taxon>Bacillati</taxon>
        <taxon>Actinomycetota</taxon>
        <taxon>Actinomycetes</taxon>
        <taxon>Micromonosporales</taxon>
        <taxon>Micromonosporaceae</taxon>
        <taxon>Pilimelia</taxon>
    </lineage>
</organism>
<feature type="transmembrane region" description="Helical" evidence="1">
    <location>
        <begin position="99"/>
        <end position="119"/>
    </location>
</feature>
<evidence type="ECO:0000313" key="3">
    <source>
        <dbReference type="EMBL" id="GAA2525213.1"/>
    </source>
</evidence>
<accession>A0ABN3NKS0</accession>
<keyword evidence="1" id="KW-0812">Transmembrane</keyword>
<keyword evidence="2" id="KW-0732">Signal</keyword>
<evidence type="ECO:0000313" key="4">
    <source>
        <dbReference type="Proteomes" id="UP001499978"/>
    </source>
</evidence>
<feature type="chain" id="PRO_5046768881" description="Secreted protein" evidence="2">
    <location>
        <begin position="27"/>
        <end position="192"/>
    </location>
</feature>
<keyword evidence="1" id="KW-0472">Membrane</keyword>
<sequence>MVLRHALIAVTASAVVLTGLAHRASAAPAPAPATTSTSSMAMIEDNDYDDLTEAQLLPAMQVIEDIPEDVIAAGDEAVRAHLEVEVGKLQDAENAAVRGAWACAVAVGVAILSNVFTVAKVLKIRAAIKVAGGSAKFAKKTIAAYKYARKGGMNKWDAIRYAGIEMGKGLGGETVAALLSLFVIDKVVKECF</sequence>
<dbReference type="Proteomes" id="UP001499978">
    <property type="component" value="Unassembled WGS sequence"/>
</dbReference>
<keyword evidence="1" id="KW-1133">Transmembrane helix</keyword>
<evidence type="ECO:0000256" key="1">
    <source>
        <dbReference type="SAM" id="Phobius"/>
    </source>
</evidence>
<protein>
    <recommendedName>
        <fullName evidence="5">Secreted protein</fullName>
    </recommendedName>
</protein>
<comment type="caution">
    <text evidence="3">The sequence shown here is derived from an EMBL/GenBank/DDBJ whole genome shotgun (WGS) entry which is preliminary data.</text>
</comment>
<feature type="signal peptide" evidence="2">
    <location>
        <begin position="1"/>
        <end position="26"/>
    </location>
</feature>